<dbReference type="Gene3D" id="3.90.25.10">
    <property type="entry name" value="UDP-galactose 4-epimerase, domain 1"/>
    <property type="match status" value="1"/>
</dbReference>
<keyword evidence="3" id="KW-0520">NAD</keyword>
<sequence>MAKEASNGNHNSATKAPPTPSPLRFSKYFQSNMRILVTGGAGFIGSHLVDRLMENEKNEVIVADNYFTGSKDNLKKWIGHPRFELIRHDVTEPLLVEVDQIYHLACPASPIFYKYNPVKTIKTNVIGTLNMLGLAKRVGARILLTSTSEVYGDPLVHPQDESYWGNVNPIGVRSCYDEGKRVAETLMFDYHRQHGIEIRIARIFNTYGPRMNIDDGRVVSNFIAQAIRNEPLTVQAPGTQTRSFCYVSDMVDGLIRLMEGENTGPINIGNPGEFTMMELAETVKEVSFTLPASPPGHEFAWNNFSLGHIEISTLLHGWLYFQCAGFIVLLINPEVEIIGVENTPDDPRQRKPDITKAKELLGWEPKIKLRDGLPLMEEDFRRRLEVPREN</sequence>
<dbReference type="GO" id="GO:0005737">
    <property type="term" value="C:cytoplasm"/>
    <property type="evidence" value="ECO:0007669"/>
    <property type="project" value="TreeGrafter"/>
</dbReference>
<evidence type="ECO:0000313" key="7">
    <source>
        <dbReference type="EMBL" id="KAH8501578.1"/>
    </source>
</evidence>
<dbReference type="Gene3D" id="3.40.50.720">
    <property type="entry name" value="NAD(P)-binding Rossmann-like Domain"/>
    <property type="match status" value="1"/>
</dbReference>
<dbReference type="AlphaFoldDB" id="A0A8T2Y8U0"/>
<keyword evidence="8" id="KW-1185">Reference proteome</keyword>
<protein>
    <recommendedName>
        <fullName evidence="6">NAD-dependent epimerase/dehydratase domain-containing protein</fullName>
    </recommendedName>
</protein>
<evidence type="ECO:0000256" key="4">
    <source>
        <dbReference type="ARBA" id="ARBA00023239"/>
    </source>
</evidence>
<proteinExistence type="predicted"/>
<feature type="compositionally biased region" description="Polar residues" evidence="5">
    <location>
        <begin position="1"/>
        <end position="14"/>
    </location>
</feature>
<keyword evidence="2" id="KW-0210">Decarboxylase</keyword>
<dbReference type="GO" id="GO:0042732">
    <property type="term" value="P:D-xylose metabolic process"/>
    <property type="evidence" value="ECO:0007669"/>
    <property type="project" value="InterPro"/>
</dbReference>
<reference evidence="7" key="1">
    <citation type="journal article" date="2021" name="J. Hered.">
        <title>Genome Assembly of Salicaceae Populus deltoides (Eastern Cottonwood) I-69 Based on Nanopore Sequencing and Hi-C Technologies.</title>
        <authorList>
            <person name="Bai S."/>
            <person name="Wu H."/>
            <person name="Zhang J."/>
            <person name="Pan Z."/>
            <person name="Zhao W."/>
            <person name="Li Z."/>
            <person name="Tong C."/>
        </authorList>
    </citation>
    <scope>NUCLEOTIDE SEQUENCE</scope>
    <source>
        <tissue evidence="7">Leaf</tissue>
    </source>
</reference>
<evidence type="ECO:0000256" key="1">
    <source>
        <dbReference type="ARBA" id="ARBA00001911"/>
    </source>
</evidence>
<dbReference type="GO" id="GO:0048040">
    <property type="term" value="F:UDP-glucuronate decarboxylase activity"/>
    <property type="evidence" value="ECO:0007669"/>
    <property type="project" value="TreeGrafter"/>
</dbReference>
<evidence type="ECO:0000259" key="6">
    <source>
        <dbReference type="Pfam" id="PF01370"/>
    </source>
</evidence>
<dbReference type="EMBL" id="JACEGQ020000008">
    <property type="protein sequence ID" value="KAH8501578.1"/>
    <property type="molecule type" value="Genomic_DNA"/>
</dbReference>
<dbReference type="SUPFAM" id="SSF51735">
    <property type="entry name" value="NAD(P)-binding Rossmann-fold domains"/>
    <property type="match status" value="1"/>
</dbReference>
<evidence type="ECO:0000256" key="2">
    <source>
        <dbReference type="ARBA" id="ARBA00022793"/>
    </source>
</evidence>
<dbReference type="PANTHER" id="PTHR43078">
    <property type="entry name" value="UDP-GLUCURONIC ACID DECARBOXYLASE-RELATED"/>
    <property type="match status" value="1"/>
</dbReference>
<dbReference type="PANTHER" id="PTHR43078:SF7">
    <property type="entry name" value="UDP-GLUCURONATE DECARBOXYLASE"/>
    <property type="match status" value="1"/>
</dbReference>
<dbReference type="CDD" id="cd05230">
    <property type="entry name" value="UGD_SDR_e"/>
    <property type="match status" value="1"/>
</dbReference>
<feature type="region of interest" description="Disordered" evidence="5">
    <location>
        <begin position="1"/>
        <end position="22"/>
    </location>
</feature>
<dbReference type="GO" id="GO:0070403">
    <property type="term" value="F:NAD+ binding"/>
    <property type="evidence" value="ECO:0007669"/>
    <property type="project" value="InterPro"/>
</dbReference>
<accession>A0A8T2Y8U0</accession>
<comment type="caution">
    <text evidence="7">The sequence shown here is derived from an EMBL/GenBank/DDBJ whole genome shotgun (WGS) entry which is preliminary data.</text>
</comment>
<organism evidence="7 8">
    <name type="scientific">Populus deltoides</name>
    <name type="common">Eastern poplar</name>
    <name type="synonym">Eastern cottonwood</name>
    <dbReference type="NCBI Taxonomy" id="3696"/>
    <lineage>
        <taxon>Eukaryota</taxon>
        <taxon>Viridiplantae</taxon>
        <taxon>Streptophyta</taxon>
        <taxon>Embryophyta</taxon>
        <taxon>Tracheophyta</taxon>
        <taxon>Spermatophyta</taxon>
        <taxon>Magnoliopsida</taxon>
        <taxon>eudicotyledons</taxon>
        <taxon>Gunneridae</taxon>
        <taxon>Pentapetalae</taxon>
        <taxon>rosids</taxon>
        <taxon>fabids</taxon>
        <taxon>Malpighiales</taxon>
        <taxon>Salicaceae</taxon>
        <taxon>Saliceae</taxon>
        <taxon>Populus</taxon>
    </lineage>
</organism>
<dbReference type="InterPro" id="IPR001509">
    <property type="entry name" value="Epimerase_deHydtase"/>
</dbReference>
<dbReference type="Proteomes" id="UP000807159">
    <property type="component" value="Chromosome 8"/>
</dbReference>
<evidence type="ECO:0000256" key="5">
    <source>
        <dbReference type="SAM" id="MobiDB-lite"/>
    </source>
</evidence>
<evidence type="ECO:0000313" key="8">
    <source>
        <dbReference type="Proteomes" id="UP000807159"/>
    </source>
</evidence>
<comment type="cofactor">
    <cofactor evidence="1">
        <name>NAD(+)</name>
        <dbReference type="ChEBI" id="CHEBI:57540"/>
    </cofactor>
</comment>
<feature type="domain" description="NAD-dependent epimerase/dehydratase" evidence="6">
    <location>
        <begin position="35"/>
        <end position="269"/>
    </location>
</feature>
<dbReference type="InterPro" id="IPR044516">
    <property type="entry name" value="UXS-like"/>
</dbReference>
<dbReference type="Pfam" id="PF01370">
    <property type="entry name" value="Epimerase"/>
    <property type="match status" value="1"/>
</dbReference>
<evidence type="ECO:0000256" key="3">
    <source>
        <dbReference type="ARBA" id="ARBA00023027"/>
    </source>
</evidence>
<gene>
    <name evidence="7" type="ORF">H0E87_016386</name>
</gene>
<name>A0A8T2Y8U0_POPDE</name>
<dbReference type="InterPro" id="IPR036291">
    <property type="entry name" value="NAD(P)-bd_dom_sf"/>
</dbReference>
<keyword evidence="4" id="KW-0456">Lyase</keyword>